<feature type="transmembrane region" description="Helical" evidence="1">
    <location>
        <begin position="31"/>
        <end position="52"/>
    </location>
</feature>
<name>A0A7L8EYT2_MONPH</name>
<keyword evidence="1" id="KW-0472">Membrane</keyword>
<dbReference type="RefSeq" id="YP_009945169.1">
    <property type="nucleotide sequence ID" value="NC_051486.1"/>
</dbReference>
<evidence type="ECO:0000256" key="1">
    <source>
        <dbReference type="SAM" id="Phobius"/>
    </source>
</evidence>
<dbReference type="Gene3D" id="1.10.287.3510">
    <property type="match status" value="1"/>
</dbReference>
<feature type="transmembrane region" description="Helical" evidence="1">
    <location>
        <begin position="58"/>
        <end position="80"/>
    </location>
</feature>
<proteinExistence type="predicted"/>
<dbReference type="EMBL" id="MT038041">
    <property type="protein sequence ID" value="QOE17536.1"/>
    <property type="molecule type" value="Genomic_DNA"/>
</dbReference>
<dbReference type="AlphaFoldDB" id="A0A7L8EYT2"/>
<organism evidence="2">
    <name type="scientific">Monomorium pharaonis</name>
    <name type="common">Pharaoh ant</name>
    <dbReference type="NCBI Taxonomy" id="307658"/>
    <lineage>
        <taxon>Eukaryota</taxon>
        <taxon>Metazoa</taxon>
        <taxon>Ecdysozoa</taxon>
        <taxon>Arthropoda</taxon>
        <taxon>Hexapoda</taxon>
        <taxon>Insecta</taxon>
        <taxon>Pterygota</taxon>
        <taxon>Neoptera</taxon>
        <taxon>Endopterygota</taxon>
        <taxon>Hymenoptera</taxon>
        <taxon>Apocrita</taxon>
        <taxon>Aculeata</taxon>
        <taxon>Formicoidea</taxon>
        <taxon>Formicidae</taxon>
        <taxon>Myrmicinae</taxon>
        <taxon>Monomorium</taxon>
    </lineage>
</organism>
<accession>A0A7L8EYT2</accession>
<keyword evidence="1" id="KW-0812">Transmembrane</keyword>
<keyword evidence="2" id="KW-0496">Mitochondrion</keyword>
<dbReference type="CTD" id="4539"/>
<keyword evidence="1" id="KW-1133">Transmembrane helix</keyword>
<gene>
    <name evidence="2" type="primary">ND4L</name>
</gene>
<feature type="transmembrane region" description="Helical" evidence="1">
    <location>
        <begin position="6"/>
        <end position="24"/>
    </location>
</feature>
<evidence type="ECO:0000313" key="2">
    <source>
        <dbReference type="EMBL" id="QOE17536.1"/>
    </source>
</evidence>
<reference evidence="2" key="1">
    <citation type="submission" date="2020-02" db="EMBL/GenBank/DDBJ databases">
        <title>Complete mitochondrial genome of the pharaoh ant, Monomorium pharaonis (Hymenoptera; Formicidae).</title>
        <authorList>
            <person name="Park J."/>
            <person name="Xi H."/>
            <person name="Park J."/>
        </authorList>
    </citation>
    <scope>NUCLEOTIDE SEQUENCE</scope>
</reference>
<geneLocation type="mitochondrion" evidence="2"/>
<protein>
    <submittedName>
        <fullName evidence="2">NADH dehydrogenase subunit 4L</fullName>
    </submittedName>
</protein>
<dbReference type="GeneID" id="60253720"/>
<dbReference type="OrthoDB" id="370884at2759"/>
<sequence length="96" mass="11406">MIYIDILIYSQLFFISLLLLVFLYKFMLVMLLLMELMVMIISLLMFMILGLMNMEFYLIYYLIFGVCEGVLGLSLLVMIIRFSGGEIYYMFNISKF</sequence>